<protein>
    <submittedName>
        <fullName evidence="2">Anti-sigma regulatory factor</fullName>
    </submittedName>
</protein>
<dbReference type="Pfam" id="PF02518">
    <property type="entry name" value="HATPase_c"/>
    <property type="match status" value="1"/>
</dbReference>
<dbReference type="EMBL" id="JABFCR010000017">
    <property type="protein sequence ID" value="NNU33685.1"/>
    <property type="molecule type" value="Genomic_DNA"/>
</dbReference>
<name>A0ABX1W0P5_9SPHI</name>
<dbReference type="SMART" id="SM00387">
    <property type="entry name" value="HATPase_c"/>
    <property type="match status" value="1"/>
</dbReference>
<gene>
    <name evidence="2" type="ORF">HK413_05155</name>
</gene>
<dbReference type="Proteomes" id="UP000566071">
    <property type="component" value="Unassembled WGS sequence"/>
</dbReference>
<dbReference type="CDD" id="cd16934">
    <property type="entry name" value="HATPase_RsbT-like"/>
    <property type="match status" value="1"/>
</dbReference>
<comment type="caution">
    <text evidence="2">The sequence shown here is derived from an EMBL/GenBank/DDBJ whole genome shotgun (WGS) entry which is preliminary data.</text>
</comment>
<dbReference type="InterPro" id="IPR036890">
    <property type="entry name" value="HATPase_C_sf"/>
</dbReference>
<reference evidence="2 3" key="1">
    <citation type="submission" date="2020-05" db="EMBL/GenBank/DDBJ databases">
        <authorList>
            <person name="Khan S.A."/>
            <person name="Jeon C.O."/>
            <person name="Chun B.H."/>
        </authorList>
    </citation>
    <scope>NUCLEOTIDE SEQUENCE [LARGE SCALE GENOMIC DNA]</scope>
    <source>
        <strain evidence="2 3">S1162</strain>
    </source>
</reference>
<dbReference type="SUPFAM" id="SSF55874">
    <property type="entry name" value="ATPase domain of HSP90 chaperone/DNA topoisomerase II/histidine kinase"/>
    <property type="match status" value="1"/>
</dbReference>
<evidence type="ECO:0000259" key="1">
    <source>
        <dbReference type="SMART" id="SM00387"/>
    </source>
</evidence>
<organism evidence="2 3">
    <name type="scientific">Mucilaginibacter humi</name>
    <dbReference type="NCBI Taxonomy" id="2732510"/>
    <lineage>
        <taxon>Bacteria</taxon>
        <taxon>Pseudomonadati</taxon>
        <taxon>Bacteroidota</taxon>
        <taxon>Sphingobacteriia</taxon>
        <taxon>Sphingobacteriales</taxon>
        <taxon>Sphingobacteriaceae</taxon>
        <taxon>Mucilaginibacter</taxon>
    </lineage>
</organism>
<feature type="domain" description="Histidine kinase/HSP90-like ATPase" evidence="1">
    <location>
        <begin position="31"/>
        <end position="129"/>
    </location>
</feature>
<evidence type="ECO:0000313" key="2">
    <source>
        <dbReference type="EMBL" id="NNU33685.1"/>
    </source>
</evidence>
<accession>A0ABX1W0P5</accession>
<dbReference type="InterPro" id="IPR003594">
    <property type="entry name" value="HATPase_dom"/>
</dbReference>
<dbReference type="Gene3D" id="3.30.565.10">
    <property type="entry name" value="Histidine kinase-like ATPase, C-terminal domain"/>
    <property type="match status" value="1"/>
</dbReference>
<sequence length="129" mass="14211">MAIFDIREKNDFNAIFYHIKDLSDQANMSVVKQTQLITAVCELMSNALNYAGHGQVDVYQNKITEKQGVTVVITDTGPGIADLPLAMKDGFSTKNTLGIGLPGAKRLADEFWIESVINQGTCIRITKYV</sequence>
<proteinExistence type="predicted"/>
<keyword evidence="3" id="KW-1185">Reference proteome</keyword>
<dbReference type="RefSeq" id="WP_175269372.1">
    <property type="nucleotide sequence ID" value="NZ_JABFCR010000017.1"/>
</dbReference>
<evidence type="ECO:0000313" key="3">
    <source>
        <dbReference type="Proteomes" id="UP000566071"/>
    </source>
</evidence>